<dbReference type="EMBL" id="KK107347">
    <property type="protein sequence ID" value="EZA52245.1"/>
    <property type="molecule type" value="Genomic_DNA"/>
</dbReference>
<dbReference type="InterPro" id="IPR032446">
    <property type="entry name" value="SCAPER_N"/>
</dbReference>
<dbReference type="Proteomes" id="UP000053097">
    <property type="component" value="Unassembled WGS sequence"/>
</dbReference>
<dbReference type="PANTHER" id="PTHR31434">
    <property type="entry name" value="S PHASE CYCLIN A-ASSOCIATED PROTEIN IN THE ENDOPLASMIC RETICULUM"/>
    <property type="match status" value="1"/>
</dbReference>
<evidence type="ECO:0000313" key="5">
    <source>
        <dbReference type="Proteomes" id="UP000053097"/>
    </source>
</evidence>
<feature type="compositionally biased region" description="Low complexity" evidence="2">
    <location>
        <begin position="457"/>
        <end position="471"/>
    </location>
</feature>
<feature type="region of interest" description="Disordered" evidence="2">
    <location>
        <begin position="30"/>
        <end position="67"/>
    </location>
</feature>
<keyword evidence="5" id="KW-1185">Reference proteome</keyword>
<dbReference type="OrthoDB" id="71500at2759"/>
<feature type="compositionally biased region" description="Polar residues" evidence="2">
    <location>
        <begin position="54"/>
        <end position="64"/>
    </location>
</feature>
<reference evidence="4 5" key="1">
    <citation type="journal article" date="2014" name="Curr. Biol.">
        <title>The genome of the clonal raider ant Cerapachys biroi.</title>
        <authorList>
            <person name="Oxley P.R."/>
            <person name="Ji L."/>
            <person name="Fetter-Pruneda I."/>
            <person name="McKenzie S.K."/>
            <person name="Li C."/>
            <person name="Hu H."/>
            <person name="Zhang G."/>
            <person name="Kronauer D.J."/>
        </authorList>
    </citation>
    <scope>NUCLEOTIDE SEQUENCE [LARGE SCALE GENOMIC DNA]</scope>
</reference>
<keyword evidence="1" id="KW-0175">Coiled coil</keyword>
<dbReference type="OMA" id="EKSDANC"/>
<feature type="compositionally biased region" description="Basic and acidic residues" evidence="2">
    <location>
        <begin position="691"/>
        <end position="700"/>
    </location>
</feature>
<feature type="region of interest" description="Disordered" evidence="2">
    <location>
        <begin position="691"/>
        <end position="712"/>
    </location>
</feature>
<dbReference type="Pfam" id="PF16501">
    <property type="entry name" value="SCAPER_N"/>
    <property type="match status" value="1"/>
</dbReference>
<evidence type="ECO:0000256" key="1">
    <source>
        <dbReference type="SAM" id="Coils"/>
    </source>
</evidence>
<dbReference type="PANTHER" id="PTHR31434:SF2">
    <property type="entry name" value="S PHASE CYCLIN A-ASSOCIATED PROTEIN IN THE ENDOPLASMIC RETICULUM"/>
    <property type="match status" value="1"/>
</dbReference>
<feature type="region of interest" description="Disordered" evidence="2">
    <location>
        <begin position="448"/>
        <end position="477"/>
    </location>
</feature>
<protein>
    <submittedName>
        <fullName evidence="4">S phase cyclin A-associated protein in the endoplasmic reticulum</fullName>
    </submittedName>
</protein>
<proteinExistence type="predicted"/>
<dbReference type="InterPro" id="IPR013087">
    <property type="entry name" value="Znf_C2H2_type"/>
</dbReference>
<organism evidence="4 5">
    <name type="scientific">Ooceraea biroi</name>
    <name type="common">Clonal raider ant</name>
    <name type="synonym">Cerapachys biroi</name>
    <dbReference type="NCBI Taxonomy" id="2015173"/>
    <lineage>
        <taxon>Eukaryota</taxon>
        <taxon>Metazoa</taxon>
        <taxon>Ecdysozoa</taxon>
        <taxon>Arthropoda</taxon>
        <taxon>Hexapoda</taxon>
        <taxon>Insecta</taxon>
        <taxon>Pterygota</taxon>
        <taxon>Neoptera</taxon>
        <taxon>Endopterygota</taxon>
        <taxon>Hymenoptera</taxon>
        <taxon>Apocrita</taxon>
        <taxon>Aculeata</taxon>
        <taxon>Formicoidea</taxon>
        <taxon>Formicidae</taxon>
        <taxon>Dorylinae</taxon>
        <taxon>Ooceraea</taxon>
    </lineage>
</organism>
<feature type="coiled-coil region" evidence="1">
    <location>
        <begin position="831"/>
        <end position="880"/>
    </location>
</feature>
<accession>A0A026W859</accession>
<feature type="domain" description="C2H2-type" evidence="3">
    <location>
        <begin position="1061"/>
        <end position="1083"/>
    </location>
</feature>
<feature type="compositionally biased region" description="Polar residues" evidence="2">
    <location>
        <begin position="425"/>
        <end position="434"/>
    </location>
</feature>
<evidence type="ECO:0000259" key="3">
    <source>
        <dbReference type="PROSITE" id="PS00028"/>
    </source>
</evidence>
<feature type="region of interest" description="Disordered" evidence="2">
    <location>
        <begin position="412"/>
        <end position="434"/>
    </location>
</feature>
<evidence type="ECO:0000313" key="4">
    <source>
        <dbReference type="EMBL" id="EZA52245.1"/>
    </source>
</evidence>
<feature type="compositionally biased region" description="Basic and acidic residues" evidence="2">
    <location>
        <begin position="412"/>
        <end position="424"/>
    </location>
</feature>
<dbReference type="PROSITE" id="PS00028">
    <property type="entry name" value="ZINC_FINGER_C2H2_1"/>
    <property type="match status" value="1"/>
</dbReference>
<gene>
    <name evidence="4" type="ORF">X777_08915</name>
</gene>
<sequence length="1616" mass="182179">MADVRLLIQEEGRAARNLVAFNVPVGTNNIEKITKKPPSVPRQSQSSSTKRSMKPTTRVRSASTGRDKKSELQARYWAFLFGNLQRAVDGIYQTCEEDESISECKEVILVLENYTRDFHNLIEWFKVKWAYENSPPPLRRTPLAWEVRKTSPCRIWNATVIPKSTSPLQRASPTESICKSPVDQTICESKTIVTDNKINNVKEEYVHKLLKDNKNNVCKSCFTDIKEKRKNGIDKVGNQVTNKEKSTSTKALNKSFVKQSVQSKTNSFVDRKTLNDSVTCDLKNKVDVRNISKHTKEYSHANAVKLVDSNLSLEKQACKSDKNVQLSPCAPCELTQKEVNVKDSKTDSKLPCNKNNVGLGKTEVKIKNEININVKKDNIKKCENVNAEKLSGRTPIDQSISEKIIQVDCQIGKHSDETDDKSSNKDTPSCTVNVSSNAYNHLDKAPTVADTSRPAYSTVSQTKSKPQSSTSFETPKFTRSKTCLSDKNLPASRKTRPGTSVIVRGRFQTPENKLSDQNALKKDQNRDINGSVEVLTKQTAASKTKDESDGWQTVRTRCRRGSTHNLNMSTRFHKPSTALSLPALSIESPSEKIKKTSYTPDGSNKQKKKCIVGKTGKNMNNEVEKVKGEYMTSTIKSNLEDTLKKNTLNLCDTNSTSVIAAIFKNDAELLEKRMQQFMAAQAERERIILEEERKTEEADSQRSQQLSDEEASLKRQILELESTEIDIDTETDETDGEMVLEMEDEPVVPLSVVADDISLEDRYENMLEGMSWAERVDTLAQLRALVARHPGRALELHQKLSSPSRKRSLPETLRRYQAKQACAQHKRQKLLMEKSQRLRELLNKVEDVKSAKNQLIEDKRVRMEMRLKRAEENRTQHLLEIVRKAHDEDSKLKEIAFINELEAQNKRHDFMALCQEQEERLQGIQEERQRRQEEKAAKEAAAEERRRALEAERQLRIQRMKQARREREERVGKMQLEREKERQELAREKARDREERLSALHAAQLANQEELQKKIAQKQQESARRHVENIEHIRQRAVESSILRSEEVPPILKSYPAQKQCSLCSTIISNEVHLLCHLKGKMHLEAVRTAHDNREPSRDELQRFNIAQIRDVPVAVVNNNNADSSKAAKEKQKALKRRCRKIKQRMSLRGQEWEDKYKSDANQNLSAESANKAKFRRNLKELDKLYNNHSKSAWSTVALAALERCLGEIVRAFSKSCPFDQDAFRCLNGFDIIINLLNLGLNTQNASHNLPNKAIISLCRVYTAGINGNIKNVEATLLSNNILVILDLLLQRLETLTSLDDHAQTQDVSTNSTGNGIVAASATQLLCSLIPEEPFEKTVLQMRVQDIAGYLVAGGLVDRVSRHSRALIETDFFLDQEHESPLLVSSFDLLARICGHLKRSADQDNVSVHGEGGSNNVEQTSNESHLLSTLSATEASGAIGALYAAVALTPQNQKGTSPTPNHTFTTPVRTLASRGLKLLKSIAELDLRTLQNFLGSEGTSLQWRLIASHLITRLSRDSLSDKTEVESMPNTSGIHILSELFVVLGYFALNNPDNQLVLQSAGAGPSVLQQLCTLPFPFYGDPRLIPYTLPALLAATHHNSEAMAILSCEMSYEVSG</sequence>
<feature type="compositionally biased region" description="Basic and acidic residues" evidence="2">
    <location>
        <begin position="963"/>
        <end position="991"/>
    </location>
</feature>
<feature type="region of interest" description="Disordered" evidence="2">
    <location>
        <begin position="961"/>
        <end position="991"/>
    </location>
</feature>
<feature type="region of interest" description="Disordered" evidence="2">
    <location>
        <begin position="925"/>
        <end position="945"/>
    </location>
</feature>
<dbReference type="STRING" id="2015173.A0A026W859"/>
<evidence type="ECO:0000256" key="2">
    <source>
        <dbReference type="SAM" id="MobiDB-lite"/>
    </source>
</evidence>
<name>A0A026W859_OOCBI</name>